<dbReference type="Pfam" id="PF02049">
    <property type="entry name" value="FliE"/>
    <property type="match status" value="1"/>
</dbReference>
<dbReference type="PANTHER" id="PTHR34653">
    <property type="match status" value="1"/>
</dbReference>
<accession>A0ABN1K725</accession>
<dbReference type="Proteomes" id="UP001500279">
    <property type="component" value="Unassembled WGS sequence"/>
</dbReference>
<reference evidence="6 7" key="1">
    <citation type="journal article" date="2019" name="Int. J. Syst. Evol. Microbiol.">
        <title>The Global Catalogue of Microorganisms (GCM) 10K type strain sequencing project: providing services to taxonomists for standard genome sequencing and annotation.</title>
        <authorList>
            <consortium name="The Broad Institute Genomics Platform"/>
            <consortium name="The Broad Institute Genome Sequencing Center for Infectious Disease"/>
            <person name="Wu L."/>
            <person name="Ma J."/>
        </authorList>
    </citation>
    <scope>NUCLEOTIDE SEQUENCE [LARGE SCALE GENOMIC DNA]</scope>
    <source>
        <strain evidence="6 7">JCM 15503</strain>
    </source>
</reference>
<gene>
    <name evidence="4" type="primary">fliE</name>
    <name evidence="6" type="ORF">GCM10009107_36040</name>
</gene>
<evidence type="ECO:0000256" key="3">
    <source>
        <dbReference type="ARBA" id="ARBA00023143"/>
    </source>
</evidence>
<dbReference type="InterPro" id="IPR001624">
    <property type="entry name" value="FliE"/>
</dbReference>
<evidence type="ECO:0000256" key="5">
    <source>
        <dbReference type="NCBIfam" id="TIGR00205"/>
    </source>
</evidence>
<evidence type="ECO:0000313" key="7">
    <source>
        <dbReference type="Proteomes" id="UP001500279"/>
    </source>
</evidence>
<name>A0ABN1K725_9BURK</name>
<evidence type="ECO:0000313" key="6">
    <source>
        <dbReference type="EMBL" id="GAA0756961.1"/>
    </source>
</evidence>
<comment type="similarity">
    <text evidence="2 4">Belongs to the FliE family.</text>
</comment>
<dbReference type="RefSeq" id="WP_141290248.1">
    <property type="nucleotide sequence ID" value="NZ_BAAAEW010000023.1"/>
</dbReference>
<keyword evidence="3 4" id="KW-0975">Bacterial flagellum</keyword>
<organism evidence="6 7">
    <name type="scientific">Ideonella azotifigens</name>
    <dbReference type="NCBI Taxonomy" id="513160"/>
    <lineage>
        <taxon>Bacteria</taxon>
        <taxon>Pseudomonadati</taxon>
        <taxon>Pseudomonadota</taxon>
        <taxon>Betaproteobacteria</taxon>
        <taxon>Burkholderiales</taxon>
        <taxon>Sphaerotilaceae</taxon>
        <taxon>Ideonella</taxon>
    </lineage>
</organism>
<evidence type="ECO:0000256" key="4">
    <source>
        <dbReference type="HAMAP-Rule" id="MF_00724"/>
    </source>
</evidence>
<dbReference type="PANTHER" id="PTHR34653:SF1">
    <property type="entry name" value="FLAGELLAR HOOK-BASAL BODY COMPLEX PROTEIN FLIE"/>
    <property type="match status" value="1"/>
</dbReference>
<evidence type="ECO:0000256" key="2">
    <source>
        <dbReference type="ARBA" id="ARBA00009272"/>
    </source>
</evidence>
<comment type="subcellular location">
    <subcellularLocation>
        <location evidence="1 4">Bacterial flagellum basal body</location>
    </subcellularLocation>
</comment>
<comment type="caution">
    <text evidence="6">The sequence shown here is derived from an EMBL/GenBank/DDBJ whole genome shotgun (WGS) entry which is preliminary data.</text>
</comment>
<keyword evidence="7" id="KW-1185">Reference proteome</keyword>
<protein>
    <recommendedName>
        <fullName evidence="4 5">Flagellar hook-basal body complex protein FliE</fullName>
    </recommendedName>
</protein>
<dbReference type="EMBL" id="BAAAEW010000023">
    <property type="protein sequence ID" value="GAA0756961.1"/>
    <property type="molecule type" value="Genomic_DNA"/>
</dbReference>
<dbReference type="HAMAP" id="MF_00724">
    <property type="entry name" value="FliE"/>
    <property type="match status" value="1"/>
</dbReference>
<dbReference type="PRINTS" id="PR01006">
    <property type="entry name" value="FLGHOOKFLIE"/>
</dbReference>
<evidence type="ECO:0000256" key="1">
    <source>
        <dbReference type="ARBA" id="ARBA00004117"/>
    </source>
</evidence>
<dbReference type="NCBIfam" id="TIGR00205">
    <property type="entry name" value="fliE"/>
    <property type="match status" value="1"/>
</dbReference>
<proteinExistence type="inferred from homology"/>
<sequence length="110" mass="12104">MDLKLKPFDFAQAVAKAGLSQDGMPLSRAKATNSVEKGSFQTAMSSALKSVSDSQLETQRMQKELQLDNPSVSLEDTMIAMQKSQLGFQATLSVRNRLVQAYTDIMNMQV</sequence>